<gene>
    <name evidence="3" type="ORF">FB473_002539</name>
</gene>
<dbReference type="SUPFAM" id="SSF51735">
    <property type="entry name" value="NAD(P)-binding Rossmann-fold domains"/>
    <property type="match status" value="1"/>
</dbReference>
<dbReference type="NCBIfam" id="NF006073">
    <property type="entry name" value="PRK08219.1"/>
    <property type="match status" value="1"/>
</dbReference>
<keyword evidence="2" id="KW-0560">Oxidoreductase</keyword>
<protein>
    <submittedName>
        <fullName evidence="3">NAD(P)-dependent dehydrogenase (Short-subunit alcohol dehydrogenase family)</fullName>
    </submittedName>
</protein>
<sequence>MTQLSEADARPIAVVTGAGGGVGREVVRDLARDHTVIAIARSDAALAELAGIDSVVPTRLDVLDAAAIDSVGAALSAEHGRVDVLVHAAAVGSGESLEQTDAEVWNRVLGTNVVAPALLTRVLLAPLRAAGADVVFINSGAGKRALPRHPAYTSSKHALTGFANTLRLAEPALRVVSIFPGQIDTPMLRGLHADFGFDYRSEEYIRPASVAAAIRWVVDAGPDVQITNVDLRPRHEVSAQFGV</sequence>
<dbReference type="Gene3D" id="3.40.50.720">
    <property type="entry name" value="NAD(P)-binding Rossmann-like Domain"/>
    <property type="match status" value="1"/>
</dbReference>
<keyword evidence="4" id="KW-1185">Reference proteome</keyword>
<dbReference type="Proteomes" id="UP000749311">
    <property type="component" value="Unassembled WGS sequence"/>
</dbReference>
<dbReference type="InterPro" id="IPR002347">
    <property type="entry name" value="SDR_fam"/>
</dbReference>
<dbReference type="PANTHER" id="PTHR44196">
    <property type="entry name" value="DEHYDROGENASE/REDUCTASE SDR FAMILY MEMBER 7B"/>
    <property type="match status" value="1"/>
</dbReference>
<dbReference type="RefSeq" id="WP_208390557.1">
    <property type="nucleotide sequence ID" value="NZ_BAAAOO010000007.1"/>
</dbReference>
<dbReference type="InterPro" id="IPR020904">
    <property type="entry name" value="Sc_DH/Rdtase_CS"/>
</dbReference>
<name>A0ABX0SHR4_9ACTN</name>
<evidence type="ECO:0000256" key="2">
    <source>
        <dbReference type="ARBA" id="ARBA00023002"/>
    </source>
</evidence>
<dbReference type="InterPro" id="IPR036291">
    <property type="entry name" value="NAD(P)-bd_dom_sf"/>
</dbReference>
<evidence type="ECO:0000313" key="4">
    <source>
        <dbReference type="Proteomes" id="UP000749311"/>
    </source>
</evidence>
<dbReference type="PRINTS" id="PR00081">
    <property type="entry name" value="GDHRDH"/>
</dbReference>
<accession>A0ABX0SHR4</accession>
<dbReference type="Pfam" id="PF00106">
    <property type="entry name" value="adh_short"/>
    <property type="match status" value="1"/>
</dbReference>
<dbReference type="EMBL" id="JAAMOZ010000001">
    <property type="protein sequence ID" value="NIH57894.1"/>
    <property type="molecule type" value="Genomic_DNA"/>
</dbReference>
<dbReference type="PANTHER" id="PTHR44196:SF1">
    <property type="entry name" value="DEHYDROGENASE_REDUCTASE SDR FAMILY MEMBER 7B"/>
    <property type="match status" value="1"/>
</dbReference>
<organism evidence="3 4">
    <name type="scientific">Brooklawnia cerclae</name>
    <dbReference type="NCBI Taxonomy" id="349934"/>
    <lineage>
        <taxon>Bacteria</taxon>
        <taxon>Bacillati</taxon>
        <taxon>Actinomycetota</taxon>
        <taxon>Actinomycetes</taxon>
        <taxon>Propionibacteriales</taxon>
        <taxon>Propionibacteriaceae</taxon>
        <taxon>Brooklawnia</taxon>
    </lineage>
</organism>
<evidence type="ECO:0000256" key="1">
    <source>
        <dbReference type="ARBA" id="ARBA00006484"/>
    </source>
</evidence>
<comment type="caution">
    <text evidence="3">The sequence shown here is derived from an EMBL/GenBank/DDBJ whole genome shotgun (WGS) entry which is preliminary data.</text>
</comment>
<comment type="similarity">
    <text evidence="1">Belongs to the short-chain dehydrogenases/reductases (SDR) family.</text>
</comment>
<proteinExistence type="inferred from homology"/>
<dbReference type="PROSITE" id="PS00061">
    <property type="entry name" value="ADH_SHORT"/>
    <property type="match status" value="1"/>
</dbReference>
<reference evidence="3 4" key="1">
    <citation type="submission" date="2020-02" db="EMBL/GenBank/DDBJ databases">
        <title>Sequencing the genomes of 1000 actinobacteria strains.</title>
        <authorList>
            <person name="Klenk H.-P."/>
        </authorList>
    </citation>
    <scope>NUCLEOTIDE SEQUENCE [LARGE SCALE GENOMIC DNA]</scope>
    <source>
        <strain evidence="3 4">DSM 19609</strain>
    </source>
</reference>
<evidence type="ECO:0000313" key="3">
    <source>
        <dbReference type="EMBL" id="NIH57894.1"/>
    </source>
</evidence>